<evidence type="ECO:0000256" key="1">
    <source>
        <dbReference type="ARBA" id="ARBA00022475"/>
    </source>
</evidence>
<comment type="subcellular location">
    <subcellularLocation>
        <location evidence="8">Cell membrane</location>
    </subcellularLocation>
</comment>
<keyword evidence="6" id="KW-0564">Palmitate</keyword>
<dbReference type="GO" id="GO:0009279">
    <property type="term" value="C:cell outer membrane"/>
    <property type="evidence" value="ECO:0007669"/>
    <property type="project" value="TreeGrafter"/>
</dbReference>
<keyword evidence="5 8" id="KW-0472">Membrane</keyword>
<evidence type="ECO:0000256" key="4">
    <source>
        <dbReference type="ARBA" id="ARBA00022803"/>
    </source>
</evidence>
<evidence type="ECO:0000256" key="10">
    <source>
        <dbReference type="SAM" id="SignalP"/>
    </source>
</evidence>
<comment type="function">
    <text evidence="8">May be involved in cell division.</text>
</comment>
<organism evidence="11 12">
    <name type="scientific">Grimontia marina</name>
    <dbReference type="NCBI Taxonomy" id="646534"/>
    <lineage>
        <taxon>Bacteria</taxon>
        <taxon>Pseudomonadati</taxon>
        <taxon>Pseudomonadota</taxon>
        <taxon>Gammaproteobacteria</taxon>
        <taxon>Vibrionales</taxon>
        <taxon>Vibrionaceae</taxon>
        <taxon>Grimontia</taxon>
    </lineage>
</organism>
<dbReference type="Proteomes" id="UP000073601">
    <property type="component" value="Unassembled WGS sequence"/>
</dbReference>
<name>A0A128EWP9_9GAMM</name>
<dbReference type="AlphaFoldDB" id="A0A128EWP9"/>
<evidence type="ECO:0000256" key="3">
    <source>
        <dbReference type="ARBA" id="ARBA00022737"/>
    </source>
</evidence>
<reference evidence="12" key="1">
    <citation type="submission" date="2016-02" db="EMBL/GenBank/DDBJ databases">
        <authorList>
            <person name="Rodrigo-Torres Lidia"/>
            <person name="Arahal R.David."/>
        </authorList>
    </citation>
    <scope>NUCLEOTIDE SEQUENCE [LARGE SCALE GENOMIC DNA]</scope>
    <source>
        <strain evidence="12">CECT 8713</strain>
    </source>
</reference>
<dbReference type="OrthoDB" id="509324at2"/>
<evidence type="ECO:0000256" key="8">
    <source>
        <dbReference type="PIRNR" id="PIRNR004654"/>
    </source>
</evidence>
<evidence type="ECO:0000256" key="5">
    <source>
        <dbReference type="ARBA" id="ARBA00023136"/>
    </source>
</evidence>
<dbReference type="InterPro" id="IPR023605">
    <property type="entry name" value="Lipoprotein_NlpI"/>
</dbReference>
<gene>
    <name evidence="11" type="primary">nlpI</name>
    <name evidence="11" type="ORF">GMA8713_00793</name>
</gene>
<dbReference type="InterPro" id="IPR011990">
    <property type="entry name" value="TPR-like_helical_dom_sf"/>
</dbReference>
<dbReference type="EMBL" id="FIZY01000005">
    <property type="protein sequence ID" value="CZF78987.1"/>
    <property type="molecule type" value="Genomic_DNA"/>
</dbReference>
<dbReference type="GO" id="GO:0005886">
    <property type="term" value="C:plasma membrane"/>
    <property type="evidence" value="ECO:0007669"/>
    <property type="project" value="UniProtKB-SubCell"/>
</dbReference>
<feature type="repeat" description="TPR" evidence="9">
    <location>
        <begin position="105"/>
        <end position="138"/>
    </location>
</feature>
<evidence type="ECO:0000313" key="11">
    <source>
        <dbReference type="EMBL" id="CZF78987.1"/>
    </source>
</evidence>
<dbReference type="GO" id="GO:0046813">
    <property type="term" value="P:receptor-mediated virion attachment to host cell"/>
    <property type="evidence" value="ECO:0007669"/>
    <property type="project" value="TreeGrafter"/>
</dbReference>
<feature type="chain" id="PRO_5007281744" description="Lipoprotein NlpI" evidence="10">
    <location>
        <begin position="25"/>
        <end position="301"/>
    </location>
</feature>
<evidence type="ECO:0000256" key="7">
    <source>
        <dbReference type="ARBA" id="ARBA00023288"/>
    </source>
</evidence>
<keyword evidence="12" id="KW-1185">Reference proteome</keyword>
<dbReference type="SMART" id="SM00028">
    <property type="entry name" value="TPR"/>
    <property type="match status" value="3"/>
</dbReference>
<dbReference type="PROSITE" id="PS51257">
    <property type="entry name" value="PROKAR_LIPOPROTEIN"/>
    <property type="match status" value="1"/>
</dbReference>
<dbReference type="RefSeq" id="WP_062705956.1">
    <property type="nucleotide sequence ID" value="NZ_CAWRCI010000005.1"/>
</dbReference>
<evidence type="ECO:0000256" key="6">
    <source>
        <dbReference type="ARBA" id="ARBA00023139"/>
    </source>
</evidence>
<dbReference type="NCBIfam" id="NF008391">
    <property type="entry name" value="PRK11189.1"/>
    <property type="match status" value="1"/>
</dbReference>
<dbReference type="SUPFAM" id="SSF48452">
    <property type="entry name" value="TPR-like"/>
    <property type="match status" value="1"/>
</dbReference>
<dbReference type="PANTHER" id="PTHR44858">
    <property type="entry name" value="TETRATRICOPEPTIDE REPEAT PROTEIN 6"/>
    <property type="match status" value="1"/>
</dbReference>
<keyword evidence="2 10" id="KW-0732">Signal</keyword>
<feature type="signal peptide" evidence="10">
    <location>
        <begin position="1"/>
        <end position="24"/>
    </location>
</feature>
<dbReference type="PROSITE" id="PS50005">
    <property type="entry name" value="TPR"/>
    <property type="match status" value="1"/>
</dbReference>
<keyword evidence="4 9" id="KW-0802">TPR repeat</keyword>
<keyword evidence="1 8" id="KW-1003">Cell membrane</keyword>
<evidence type="ECO:0000256" key="9">
    <source>
        <dbReference type="PROSITE-ProRule" id="PRU00339"/>
    </source>
</evidence>
<comment type="subunit">
    <text evidence="8">Homodimer.</text>
</comment>
<dbReference type="InterPro" id="IPR050498">
    <property type="entry name" value="Ycf3"/>
</dbReference>
<proteinExistence type="predicted"/>
<dbReference type="Gene3D" id="1.25.40.10">
    <property type="entry name" value="Tetratricopeptide repeat domain"/>
    <property type="match status" value="1"/>
</dbReference>
<dbReference type="InterPro" id="IPR019734">
    <property type="entry name" value="TPR_rpt"/>
</dbReference>
<evidence type="ECO:0000256" key="2">
    <source>
        <dbReference type="ARBA" id="ARBA00022729"/>
    </source>
</evidence>
<accession>A0A128EWP9</accession>
<keyword evidence="7 11" id="KW-0449">Lipoprotein</keyword>
<dbReference type="PIRSF" id="PIRSF004654">
    <property type="entry name" value="NlpI"/>
    <property type="match status" value="1"/>
</dbReference>
<sequence>MRKLNWLPLTVLGSVLLLSGCATSGNSVNNNQPWHMLPMAVPLQPTTQQEVQLARIDQILLRDDLTEKDRAQLFYERGLINDSLGLRDLARLDFNRSLSYNPAQPDVFNILGVYFTQSGMYDAAYEAFDSSLELNEQHQSAERNRGIALYYGGRYELAVRDLLKHYTDNENDAYRALWLYLAELEKDGQEKAQQGLKARYDHSDKLDWGWLLARMYLDDISEDAFFREVMNTSTDNAQLAERLCEGYFYLAKRYQAQGDINSAVALYKLAMSGNVYDFVEHRYSMLELSRIAYDLSHPPSS</sequence>
<dbReference type="PANTHER" id="PTHR44858:SF1">
    <property type="entry name" value="UDP-N-ACETYLGLUCOSAMINE--PEPTIDE N-ACETYLGLUCOSAMINYLTRANSFERASE SPINDLY-RELATED"/>
    <property type="match status" value="1"/>
</dbReference>
<keyword evidence="3" id="KW-0677">Repeat</keyword>
<protein>
    <recommendedName>
        <fullName evidence="8">Lipoprotein NlpI</fullName>
    </recommendedName>
</protein>
<evidence type="ECO:0000313" key="12">
    <source>
        <dbReference type="Proteomes" id="UP000073601"/>
    </source>
</evidence>